<proteinExistence type="predicted"/>
<dbReference type="InterPro" id="IPR024524">
    <property type="entry name" value="DUF3800"/>
</dbReference>
<evidence type="ECO:0000313" key="1">
    <source>
        <dbReference type="EMBL" id="AZR06844.1"/>
    </source>
</evidence>
<dbReference type="EMBL" id="CP033905">
    <property type="protein sequence ID" value="AZR06844.1"/>
    <property type="molecule type" value="Genomic_DNA"/>
</dbReference>
<dbReference type="AlphaFoldDB" id="A0A3Q9GHJ8"/>
<protein>
    <submittedName>
        <fullName evidence="1">DUF3800 domain-containing protein</fullName>
    </submittedName>
</protein>
<evidence type="ECO:0000313" key="2">
    <source>
        <dbReference type="Proteomes" id="UP000275951"/>
    </source>
</evidence>
<name>A0A3Q9GHJ8_9ACTO</name>
<sequence length="315" mass="36802">MLVAYLDEIGETGAFVSKSHRRFNTSPAFGYGGFVISSDHVTSMSKLFSHNMRTLFKEEYENSVSSGDGFFEIKGAAVFHKGTLASPLAPAKFRVFDAMIEKLIKNFDGRLFYYADEKPIGTDKQTLKEQGALEKRESDAMRETLNRLARYAKTRSENIFIILDQINEKQRYLRAHRMYGHIYSRMHDFDEMANILEPPMHVDSKFSANMQFADWIAAFVSRAIEYQLIRDSEYGWVIDQERVRFPLRVERPFTYESKLRLWEKSCDDLNNIDVLRQERPLFPRYYGQYVDPDVAQKMLRIARASQRRQSGVEKD</sequence>
<gene>
    <name evidence="1" type="ORF">EBQ10_05735</name>
</gene>
<accession>A0A3Q9GHJ8</accession>
<dbReference type="RefSeq" id="WP_108726545.1">
    <property type="nucleotide sequence ID" value="NZ_CP029001.1"/>
</dbReference>
<reference evidence="1 2" key="1">
    <citation type="submission" date="2018-11" db="EMBL/GenBank/DDBJ databases">
        <title>Multidrug-resistant genes are associated with an 42-kb island TGI1 carrying a complex class 1 integron in a Trueperella pyogenes.</title>
        <authorList>
            <person name="Dong W."/>
        </authorList>
    </citation>
    <scope>NUCLEOTIDE SEQUENCE [LARGE SCALE GENOMIC DNA]</scope>
    <source>
        <strain evidence="1 2">TP4</strain>
    </source>
</reference>
<dbReference type="Pfam" id="PF12686">
    <property type="entry name" value="DUF3800"/>
    <property type="match status" value="1"/>
</dbReference>
<dbReference type="Proteomes" id="UP000275951">
    <property type="component" value="Chromosome"/>
</dbReference>
<organism evidence="1 2">
    <name type="scientific">Trueperella pyogenes</name>
    <dbReference type="NCBI Taxonomy" id="1661"/>
    <lineage>
        <taxon>Bacteria</taxon>
        <taxon>Bacillati</taxon>
        <taxon>Actinomycetota</taxon>
        <taxon>Actinomycetes</taxon>
        <taxon>Actinomycetales</taxon>
        <taxon>Actinomycetaceae</taxon>
        <taxon>Trueperella</taxon>
    </lineage>
</organism>